<sequence length="201" mass="23983">MRKALKPIVLLIIFVSISIFNYTLVYGTEVDSDKSVYASFNDKIRYGYVRRILSCDGITEENKRKLIETLEEENRLYENIIQIREYRQQQRIKDKDTLNKLCESIMEDVYSGKISKYEADERIKEKRKIELYQNAAEVKRQNLLLSKNKEEICILNRNKSYLYKLIKKSKDTNSKNQNIIKLIEVLNKKNECLRKKIEILQ</sequence>
<evidence type="ECO:0000313" key="1">
    <source>
        <dbReference type="EMBL" id="GKX66993.1"/>
    </source>
</evidence>
<organism evidence="1 2">
    <name type="scientific">Inconstantimicrobium mannanitabidum</name>
    <dbReference type="NCBI Taxonomy" id="1604901"/>
    <lineage>
        <taxon>Bacteria</taxon>
        <taxon>Bacillati</taxon>
        <taxon>Bacillota</taxon>
        <taxon>Clostridia</taxon>
        <taxon>Eubacteriales</taxon>
        <taxon>Clostridiaceae</taxon>
        <taxon>Inconstantimicrobium</taxon>
    </lineage>
</organism>
<keyword evidence="2" id="KW-1185">Reference proteome</keyword>
<name>A0ACB5RCL2_9CLOT</name>
<evidence type="ECO:0000313" key="2">
    <source>
        <dbReference type="Proteomes" id="UP001058074"/>
    </source>
</evidence>
<accession>A0ACB5RCL2</accession>
<dbReference type="EMBL" id="BROD01000001">
    <property type="protein sequence ID" value="GKX66993.1"/>
    <property type="molecule type" value="Genomic_DNA"/>
</dbReference>
<comment type="caution">
    <text evidence="1">The sequence shown here is derived from an EMBL/GenBank/DDBJ whole genome shotgun (WGS) entry which is preliminary data.</text>
</comment>
<protein>
    <submittedName>
        <fullName evidence="1">Uncharacterized protein</fullName>
    </submittedName>
</protein>
<proteinExistence type="predicted"/>
<dbReference type="Proteomes" id="UP001058074">
    <property type="component" value="Unassembled WGS sequence"/>
</dbReference>
<gene>
    <name evidence="1" type="ORF">rsdtw13_22510</name>
</gene>
<reference evidence="1" key="1">
    <citation type="journal article" date="2025" name="Int. J. Syst. Evol. Microbiol.">
        <title>Inconstantimicrobium mannanitabidum sp. nov., a novel member of the family Clostridiaceae isolated from anoxic soil under the treatment of reductive soil disinfestation.</title>
        <authorList>
            <person name="Ueki A."/>
            <person name="Tonouchi A."/>
            <person name="Honma S."/>
            <person name="Kaku N."/>
            <person name="Ueki K."/>
        </authorList>
    </citation>
    <scope>NUCLEOTIDE SEQUENCE</scope>
    <source>
        <strain evidence="1">TW13</strain>
    </source>
</reference>